<reference evidence="2 3" key="1">
    <citation type="submission" date="2023-07" db="EMBL/GenBank/DDBJ databases">
        <title>Sequencing the genomes of 1000 actinobacteria strains.</title>
        <authorList>
            <person name="Klenk H.-P."/>
        </authorList>
    </citation>
    <scope>NUCLEOTIDE SEQUENCE [LARGE SCALE GENOMIC DNA]</scope>
    <source>
        <strain evidence="2 3">DSM 14785</strain>
    </source>
</reference>
<evidence type="ECO:0000313" key="3">
    <source>
        <dbReference type="Proteomes" id="UP001240250"/>
    </source>
</evidence>
<keyword evidence="2" id="KW-0378">Hydrolase</keyword>
<organism evidence="2 3">
    <name type="scientific">Cellulomonas iranensis</name>
    <dbReference type="NCBI Taxonomy" id="76862"/>
    <lineage>
        <taxon>Bacteria</taxon>
        <taxon>Bacillati</taxon>
        <taxon>Actinomycetota</taxon>
        <taxon>Actinomycetes</taxon>
        <taxon>Micrococcales</taxon>
        <taxon>Cellulomonadaceae</taxon>
        <taxon>Cellulomonas</taxon>
    </lineage>
</organism>
<proteinExistence type="predicted"/>
<accession>A0ABU0GL46</accession>
<sequence length="328" mass="36113">MTDVSAHDGAAAPADGARRGRRPGRGWQRVTWGLHRPSGLDPLLAWKVVLPSTAVVSHLTAAALHGWWTPTMAPQLPLLVDQPATTHRTRRPGVRVTRTHGPVPATDVRGVRVADPAHTLLACARDLALLDLVVLVDSALRSSCTVEDVRAVCTPRRRGVVALREALMLADPRAESPWESVLRLMHVAFDVQVVPQHTVHDDAGRFVARADLWLEGTTTIHEYDGAVHRTADQHRADLRRDRALVGAGWTRRGFTASDLCDRPAEVLHDLDRALGRPHVPERLRRWAALLDQSTFTARGRARLLRRLAPPQPARVRSLAARPTPDDAV</sequence>
<keyword evidence="2" id="KW-0255">Endonuclease</keyword>
<dbReference type="Proteomes" id="UP001240250">
    <property type="component" value="Unassembled WGS sequence"/>
</dbReference>
<dbReference type="RefSeq" id="WP_070320645.1">
    <property type="nucleotide sequence ID" value="NZ_CP194061.1"/>
</dbReference>
<name>A0ABU0GL46_9CELL</name>
<feature type="region of interest" description="Disordered" evidence="1">
    <location>
        <begin position="1"/>
        <end position="25"/>
    </location>
</feature>
<keyword evidence="3" id="KW-1185">Reference proteome</keyword>
<keyword evidence="2" id="KW-0540">Nuclease</keyword>
<comment type="caution">
    <text evidence="2">The sequence shown here is derived from an EMBL/GenBank/DDBJ whole genome shotgun (WGS) entry which is preliminary data.</text>
</comment>
<evidence type="ECO:0000256" key="1">
    <source>
        <dbReference type="SAM" id="MobiDB-lite"/>
    </source>
</evidence>
<gene>
    <name evidence="2" type="ORF">JO380_002459</name>
</gene>
<dbReference type="EMBL" id="JAUSVM010000001">
    <property type="protein sequence ID" value="MDQ0426078.1"/>
    <property type="molecule type" value="Genomic_DNA"/>
</dbReference>
<evidence type="ECO:0000313" key="2">
    <source>
        <dbReference type="EMBL" id="MDQ0426078.1"/>
    </source>
</evidence>
<dbReference type="GO" id="GO:0004519">
    <property type="term" value="F:endonuclease activity"/>
    <property type="evidence" value="ECO:0007669"/>
    <property type="project" value="UniProtKB-KW"/>
</dbReference>
<protein>
    <submittedName>
        <fullName evidence="2">Very-short-patch-repair endonuclease</fullName>
    </submittedName>
</protein>